<evidence type="ECO:0008006" key="3">
    <source>
        <dbReference type="Google" id="ProtNLM"/>
    </source>
</evidence>
<accession>A0ABV5HBR9</accession>
<keyword evidence="2" id="KW-1185">Reference proteome</keyword>
<dbReference type="EMBL" id="JBHMFE010000014">
    <property type="protein sequence ID" value="MFB9109342.1"/>
    <property type="molecule type" value="Genomic_DNA"/>
</dbReference>
<comment type="caution">
    <text evidence="1">The sequence shown here is derived from an EMBL/GenBank/DDBJ whole genome shotgun (WGS) entry which is preliminary data.</text>
</comment>
<organism evidence="1 2">
    <name type="scientific">Flavobacterium gyeonganense</name>
    <dbReference type="NCBI Taxonomy" id="1310418"/>
    <lineage>
        <taxon>Bacteria</taxon>
        <taxon>Pseudomonadati</taxon>
        <taxon>Bacteroidota</taxon>
        <taxon>Flavobacteriia</taxon>
        <taxon>Flavobacteriales</taxon>
        <taxon>Flavobacteriaceae</taxon>
        <taxon>Flavobacterium</taxon>
    </lineage>
</organism>
<gene>
    <name evidence="1" type="ORF">ACFFVK_12210</name>
</gene>
<reference evidence="1 2" key="1">
    <citation type="submission" date="2024-09" db="EMBL/GenBank/DDBJ databases">
        <authorList>
            <person name="Sun Q."/>
            <person name="Mori K."/>
        </authorList>
    </citation>
    <scope>NUCLEOTIDE SEQUENCE [LARGE SCALE GENOMIC DNA]</scope>
    <source>
        <strain evidence="1 2">CECT 8365</strain>
    </source>
</reference>
<name>A0ABV5HBR9_9FLAO</name>
<dbReference type="PROSITE" id="PS51257">
    <property type="entry name" value="PROKAR_LIPOPROTEIN"/>
    <property type="match status" value="1"/>
</dbReference>
<dbReference type="RefSeq" id="WP_379680489.1">
    <property type="nucleotide sequence ID" value="NZ_JBHMFE010000014.1"/>
</dbReference>
<dbReference type="Proteomes" id="UP001589562">
    <property type="component" value="Unassembled WGS sequence"/>
</dbReference>
<evidence type="ECO:0000313" key="1">
    <source>
        <dbReference type="EMBL" id="MFB9109342.1"/>
    </source>
</evidence>
<evidence type="ECO:0000313" key="2">
    <source>
        <dbReference type="Proteomes" id="UP001589562"/>
    </source>
</evidence>
<proteinExistence type="predicted"/>
<sequence length="298" mass="34632">MNFNTLKTRILILLVLIITSCQEKFNGKSEKNFKISKEKVEKKLNADEKIKLEKAIRVITLKAMILKLDESNKYKGKSFNDIALELIDGLSYSSLTDLAEDFLQERNKKEAEKLLTEINKLEKKRTAILSIQKQLNLFKIESLELNETDWFGEMSPRLEIEYKYIGKADLKSPFEISIELKEINTKHAISIQSNGYEKEDYVLKTGESVYPTIILEEAKERNPHIWKNLKYPIKNPKLSDYNLDLKIYVSSIYANGKKIIMPKIDIKDIETELKNLQSEYNKILKSEGTLDELELTDK</sequence>
<protein>
    <recommendedName>
        <fullName evidence="3">Lipoprotein</fullName>
    </recommendedName>
</protein>